<dbReference type="Proteomes" id="UP000077684">
    <property type="component" value="Unassembled WGS sequence"/>
</dbReference>
<name>A0A8X7MJ20_9BASI</name>
<feature type="compositionally biased region" description="Basic residues" evidence="1">
    <location>
        <begin position="64"/>
        <end position="73"/>
    </location>
</feature>
<sequence length="73" mass="7591">MDAQNEETNQAFSSLLTTKLSDLPTPPKANHARTHSANASINPSANASASASLLPSGSASRPNPPHHHRHSAS</sequence>
<dbReference type="AlphaFoldDB" id="A0A8X7MJ20"/>
<keyword evidence="3" id="KW-1185">Reference proteome</keyword>
<dbReference type="EMBL" id="LWDE02002511">
    <property type="protein sequence ID" value="KAE8237461.1"/>
    <property type="molecule type" value="Genomic_DNA"/>
</dbReference>
<comment type="caution">
    <text evidence="2">The sequence shown here is derived from an EMBL/GenBank/DDBJ whole genome shotgun (WGS) entry which is preliminary data.</text>
</comment>
<evidence type="ECO:0000256" key="1">
    <source>
        <dbReference type="SAM" id="MobiDB-lite"/>
    </source>
</evidence>
<evidence type="ECO:0000313" key="3">
    <source>
        <dbReference type="Proteomes" id="UP000077684"/>
    </source>
</evidence>
<gene>
    <name evidence="2" type="ORF">A4X06_0g9222</name>
</gene>
<protein>
    <submittedName>
        <fullName evidence="2">Uncharacterized protein</fullName>
    </submittedName>
</protein>
<accession>A0A8X7MJ20</accession>
<feature type="compositionally biased region" description="Polar residues" evidence="1">
    <location>
        <begin position="1"/>
        <end position="20"/>
    </location>
</feature>
<feature type="region of interest" description="Disordered" evidence="1">
    <location>
        <begin position="1"/>
        <end position="73"/>
    </location>
</feature>
<evidence type="ECO:0000313" key="2">
    <source>
        <dbReference type="EMBL" id="KAE8237461.1"/>
    </source>
</evidence>
<proteinExistence type="predicted"/>
<reference evidence="2" key="1">
    <citation type="submission" date="2016-04" db="EMBL/GenBank/DDBJ databases">
        <authorList>
            <person name="Nguyen H.D."/>
            <person name="Samba Siva P."/>
            <person name="Cullis J."/>
            <person name="Levesque C.A."/>
            <person name="Hambleton S."/>
        </authorList>
    </citation>
    <scope>NUCLEOTIDE SEQUENCE</scope>
    <source>
        <strain evidence="2">DAOMC 236426</strain>
    </source>
</reference>
<organism evidence="2 3">
    <name type="scientific">Tilletia controversa</name>
    <name type="common">dwarf bunt fungus</name>
    <dbReference type="NCBI Taxonomy" id="13291"/>
    <lineage>
        <taxon>Eukaryota</taxon>
        <taxon>Fungi</taxon>
        <taxon>Dikarya</taxon>
        <taxon>Basidiomycota</taxon>
        <taxon>Ustilaginomycotina</taxon>
        <taxon>Exobasidiomycetes</taxon>
        <taxon>Tilletiales</taxon>
        <taxon>Tilletiaceae</taxon>
        <taxon>Tilletia</taxon>
    </lineage>
</organism>
<reference evidence="2" key="2">
    <citation type="journal article" date="2019" name="IMA Fungus">
        <title>Genome sequencing and comparison of five Tilletia species to identify candidate genes for the detection of regulated species infecting wheat.</title>
        <authorList>
            <person name="Nguyen H.D.T."/>
            <person name="Sultana T."/>
            <person name="Kesanakurti P."/>
            <person name="Hambleton S."/>
        </authorList>
    </citation>
    <scope>NUCLEOTIDE SEQUENCE</scope>
    <source>
        <strain evidence="2">DAOMC 236426</strain>
    </source>
</reference>
<feature type="compositionally biased region" description="Low complexity" evidence="1">
    <location>
        <begin position="36"/>
        <end position="61"/>
    </location>
</feature>